<organism evidence="10 11">
    <name type="scientific">Lichtheimia corymbifera JMRC:FSU:9682</name>
    <dbReference type="NCBI Taxonomy" id="1263082"/>
    <lineage>
        <taxon>Eukaryota</taxon>
        <taxon>Fungi</taxon>
        <taxon>Fungi incertae sedis</taxon>
        <taxon>Mucoromycota</taxon>
        <taxon>Mucoromycotina</taxon>
        <taxon>Mucoromycetes</taxon>
        <taxon>Mucorales</taxon>
        <taxon>Lichtheimiaceae</taxon>
        <taxon>Lichtheimia</taxon>
    </lineage>
</organism>
<keyword evidence="11" id="KW-1185">Reference proteome</keyword>
<evidence type="ECO:0000313" key="11">
    <source>
        <dbReference type="Proteomes" id="UP000027586"/>
    </source>
</evidence>
<dbReference type="OrthoDB" id="10260857at2759"/>
<evidence type="ECO:0000259" key="9">
    <source>
        <dbReference type="PROSITE" id="PS51314"/>
    </source>
</evidence>
<dbReference type="Pfam" id="PF07200">
    <property type="entry name" value="Mod_r"/>
    <property type="match status" value="1"/>
</dbReference>
<dbReference type="STRING" id="1263082.A0A068S887"/>
<feature type="domain" description="VPS37 C-terminal" evidence="9">
    <location>
        <begin position="230"/>
        <end position="314"/>
    </location>
</feature>
<dbReference type="Proteomes" id="UP000027586">
    <property type="component" value="Unassembled WGS sequence"/>
</dbReference>
<dbReference type="Gene3D" id="1.10.287.660">
    <property type="entry name" value="Helix hairpin bin"/>
    <property type="match status" value="1"/>
</dbReference>
<evidence type="ECO:0000256" key="2">
    <source>
        <dbReference type="ARBA" id="ARBA00007617"/>
    </source>
</evidence>
<reference evidence="10" key="1">
    <citation type="submission" date="2013-08" db="EMBL/GenBank/DDBJ databases">
        <title>Gene expansion shapes genome architecture in the human pathogen Lichtheimia corymbifera: an evolutionary genomics analysis in the ancient terrestrial Mucorales (Mucoromycotina).</title>
        <authorList>
            <person name="Schwartze V.U."/>
            <person name="Winter S."/>
            <person name="Shelest E."/>
            <person name="Marcet-Houben M."/>
            <person name="Horn F."/>
            <person name="Wehner S."/>
            <person name="Hoffmann K."/>
            <person name="Riege K."/>
            <person name="Sammeth M."/>
            <person name="Nowrousian M."/>
            <person name="Valiante V."/>
            <person name="Linde J."/>
            <person name="Jacobsen I.D."/>
            <person name="Marz M."/>
            <person name="Brakhage A.A."/>
            <person name="Gabaldon T."/>
            <person name="Bocker S."/>
            <person name="Voigt K."/>
        </authorList>
    </citation>
    <scope>NUCLEOTIDE SEQUENCE [LARGE SCALE GENOMIC DNA]</scope>
    <source>
        <strain evidence="10">FSU 9682</strain>
    </source>
</reference>
<dbReference type="GO" id="GO:0000813">
    <property type="term" value="C:ESCRT I complex"/>
    <property type="evidence" value="ECO:0007669"/>
    <property type="project" value="TreeGrafter"/>
</dbReference>
<gene>
    <name evidence="10" type="ORF">LCOR_09087.1</name>
</gene>
<dbReference type="CDD" id="cd11685">
    <property type="entry name" value="UEV_TSG101-like"/>
    <property type="match status" value="1"/>
</dbReference>
<sequence>MSTFQEVKQQQIASLYSHNPAVTTIIEGQMYELPCPMGNVSAALLVNLPPEFPDVPPIITVSPTGMRHPWIESDVVVHDALHWNASQVQLGKWVHDIIEEFTQRPPARKGGSGANGEGPASAEEGYGHRPPPPIPSNTSAASATPLALSMAEYTSIVSRSMDELEELLSNDVAFELFFNSLERVQNMKTVQEELRNGNVNLANKNLTQESSLQQLRDQVKELDGEYRQLRAQFEEKEKQQNDAFNRFSPATMMTRLKASIHESDELSESVAQSFLDGNLDHDGFVKQFRELRKVYHIRASKLERSQKETLSYSI</sequence>
<dbReference type="EMBL" id="CBTN010000054">
    <property type="protein sequence ID" value="CDH58215.1"/>
    <property type="molecule type" value="Genomic_DNA"/>
</dbReference>
<evidence type="ECO:0000256" key="3">
    <source>
        <dbReference type="ARBA" id="ARBA00022448"/>
    </source>
</evidence>
<evidence type="ECO:0000256" key="8">
    <source>
        <dbReference type="SAM" id="MobiDB-lite"/>
    </source>
</evidence>
<proteinExistence type="inferred from homology"/>
<dbReference type="GO" id="GO:0006612">
    <property type="term" value="P:protein targeting to membrane"/>
    <property type="evidence" value="ECO:0007669"/>
    <property type="project" value="TreeGrafter"/>
</dbReference>
<dbReference type="InterPro" id="IPR009851">
    <property type="entry name" value="Mod_r"/>
</dbReference>
<dbReference type="InterPro" id="IPR029012">
    <property type="entry name" value="Helix_hairpin_bin_sf"/>
</dbReference>
<dbReference type="PANTHER" id="PTHR13678">
    <property type="entry name" value="VACUOLAR PROTEIN SORTING-ASSOCIATED PROTEIN 37"/>
    <property type="match status" value="1"/>
</dbReference>
<comment type="similarity">
    <text evidence="2">Belongs to the VPS37 family.</text>
</comment>
<accession>A0A068S887</accession>
<keyword evidence="4" id="KW-0967">Endosome</keyword>
<evidence type="ECO:0000256" key="5">
    <source>
        <dbReference type="ARBA" id="ARBA00022927"/>
    </source>
</evidence>
<comment type="subcellular location">
    <subcellularLocation>
        <location evidence="1">Endosome</location>
    </subcellularLocation>
</comment>
<evidence type="ECO:0000256" key="6">
    <source>
        <dbReference type="PROSITE-ProRule" id="PRU00646"/>
    </source>
</evidence>
<protein>
    <recommendedName>
        <fullName evidence="9">VPS37 C-terminal domain-containing protein</fullName>
    </recommendedName>
</protein>
<dbReference type="AlphaFoldDB" id="A0A068S887"/>
<evidence type="ECO:0000256" key="1">
    <source>
        <dbReference type="ARBA" id="ARBA00004177"/>
    </source>
</evidence>
<dbReference type="PANTHER" id="PTHR13678:SF2">
    <property type="entry name" value="VACUOLAR PROTEIN SORTING-ASSOCIATED PROTEIN 37A"/>
    <property type="match status" value="1"/>
</dbReference>
<name>A0A068S887_9FUNG</name>
<dbReference type="GO" id="GO:0043162">
    <property type="term" value="P:ubiquitin-dependent protein catabolic process via the multivesicular body sorting pathway"/>
    <property type="evidence" value="ECO:0007669"/>
    <property type="project" value="TreeGrafter"/>
</dbReference>
<evidence type="ECO:0000313" key="10">
    <source>
        <dbReference type="EMBL" id="CDH58215.1"/>
    </source>
</evidence>
<dbReference type="PROSITE" id="PS51314">
    <property type="entry name" value="VPS37_C"/>
    <property type="match status" value="1"/>
</dbReference>
<comment type="caution">
    <text evidence="10">The sequence shown here is derived from an EMBL/GenBank/DDBJ whole genome shotgun (WGS) entry which is preliminary data.</text>
</comment>
<dbReference type="GO" id="GO:0006623">
    <property type="term" value="P:protein targeting to vacuole"/>
    <property type="evidence" value="ECO:0007669"/>
    <property type="project" value="TreeGrafter"/>
</dbReference>
<keyword evidence="3 6" id="KW-0813">Transport</keyword>
<keyword evidence="5 6" id="KW-0653">Protein transport</keyword>
<dbReference type="SUPFAM" id="SSF140111">
    <property type="entry name" value="Endosomal sorting complex assembly domain"/>
    <property type="match status" value="1"/>
</dbReference>
<evidence type="ECO:0000256" key="7">
    <source>
        <dbReference type="SAM" id="Coils"/>
    </source>
</evidence>
<evidence type="ECO:0000256" key="4">
    <source>
        <dbReference type="ARBA" id="ARBA00022753"/>
    </source>
</evidence>
<feature type="coiled-coil region" evidence="7">
    <location>
        <begin position="205"/>
        <end position="246"/>
    </location>
</feature>
<feature type="region of interest" description="Disordered" evidence="8">
    <location>
        <begin position="104"/>
        <end position="142"/>
    </location>
</feature>
<keyword evidence="7" id="KW-0175">Coiled coil</keyword>
<dbReference type="VEuPathDB" id="FungiDB:LCOR_09087.1"/>
<dbReference type="InterPro" id="IPR037202">
    <property type="entry name" value="ESCRT_assembly_dom"/>
</dbReference>